<dbReference type="SUPFAM" id="SSF55486">
    <property type="entry name" value="Metalloproteases ('zincins'), catalytic domain"/>
    <property type="match status" value="1"/>
</dbReference>
<dbReference type="InterPro" id="IPR045090">
    <property type="entry name" value="Pept_M3A_M3B"/>
</dbReference>
<name>A0A2I0QVI2_9BACI</name>
<evidence type="ECO:0000256" key="3">
    <source>
        <dbReference type="ARBA" id="ARBA00022801"/>
    </source>
</evidence>
<evidence type="ECO:0000313" key="10">
    <source>
        <dbReference type="Proteomes" id="UP000243524"/>
    </source>
</evidence>
<evidence type="ECO:0000256" key="6">
    <source>
        <dbReference type="RuleBase" id="RU368091"/>
    </source>
</evidence>
<sequence>MSEKSTGLKTREEVPENLTWDLEKIFSTDEEWEKEFESLKQEYPKIAEYKGKIAESAENLLKVFQIEDELHLRIEKLFVYSHMRNDQDTANSKYQDQNARAQSLATQMMSTFSFVTPEILSMKDEEIEAFLAENKDLQHYEKTLRDIMKSRPHVLNEREEALLAKASEVASAPGNAFGMLSNADMEFPTIKDEDGNEVQLSQGRFRDFLDSKDRRVRKEAFDAMYDTFGKYRNTFSATLSGQVKKDNFFAEAKNYESARHAALDRNHIPEKVYDNLVEAVHDRLPALHRFMKLKKEMLGVDELHMYDIYTPLVDEKIEVTIDEAKDMVVEGLAPLGKEYTDIIKQGYEDRWVDWVENKGKRSGAYSSGGYLTNPYILMNWQDNIDNLFTLAHELGHSLHSYYTREYQKPRYGNYSIFVAEVASTTNENLLNDHLLKTLDDKKKKLYLLNNFLEGFRATVYRQTMFAEFEHIIHQKDQDGEALTADKLTSIYYELNQKYFGEDVHVDEAIGLEWARIPHFYMGYYVYQYATGYSAATTLASKILDEGEPAVERFKDYLKAGSSADPIDVLKTAGVDMTTKDPILGALDVFEEKLDEFEKLLNE</sequence>
<evidence type="ECO:0000256" key="2">
    <source>
        <dbReference type="ARBA" id="ARBA00022723"/>
    </source>
</evidence>
<dbReference type="Pfam" id="PF08439">
    <property type="entry name" value="Peptidase_M3_N"/>
    <property type="match status" value="1"/>
</dbReference>
<keyword evidence="3 6" id="KW-0378">Hydrolase</keyword>
<dbReference type="AlphaFoldDB" id="A0A2I0QVI2"/>
<gene>
    <name evidence="9" type="primary">pepF</name>
    <name evidence="9" type="ORF">CEY16_00915</name>
</gene>
<feature type="domain" description="Peptidase M3A/M3B catalytic" evidence="7">
    <location>
        <begin position="209"/>
        <end position="586"/>
    </location>
</feature>
<comment type="cofactor">
    <cofactor evidence="6">
        <name>Zn(2+)</name>
        <dbReference type="ChEBI" id="CHEBI:29105"/>
    </cofactor>
    <text evidence="6">Binds 1 zinc ion.</text>
</comment>
<dbReference type="RefSeq" id="WP_101330095.1">
    <property type="nucleotide sequence ID" value="NZ_PJNH01000001.1"/>
</dbReference>
<dbReference type="OrthoDB" id="9766487at2"/>
<protein>
    <recommendedName>
        <fullName evidence="6">Oligopeptidase F</fullName>
        <ecNumber evidence="6">3.4.24.-</ecNumber>
    </recommendedName>
</protein>
<dbReference type="Gene3D" id="1.10.1370.20">
    <property type="entry name" value="Oligoendopeptidase f, C-terminal domain"/>
    <property type="match status" value="1"/>
</dbReference>
<dbReference type="GO" id="GO:0006518">
    <property type="term" value="P:peptide metabolic process"/>
    <property type="evidence" value="ECO:0007669"/>
    <property type="project" value="TreeGrafter"/>
</dbReference>
<dbReference type="InterPro" id="IPR004438">
    <property type="entry name" value="Peptidase_M3B"/>
</dbReference>
<dbReference type="GO" id="GO:0006508">
    <property type="term" value="P:proteolysis"/>
    <property type="evidence" value="ECO:0007669"/>
    <property type="project" value="UniProtKB-KW"/>
</dbReference>
<evidence type="ECO:0000259" key="7">
    <source>
        <dbReference type="Pfam" id="PF01432"/>
    </source>
</evidence>
<dbReference type="EMBL" id="PJNH01000001">
    <property type="protein sequence ID" value="PKR78351.1"/>
    <property type="molecule type" value="Genomic_DNA"/>
</dbReference>
<keyword evidence="1 6" id="KW-0645">Protease</keyword>
<keyword evidence="2 6" id="KW-0479">Metal-binding</keyword>
<dbReference type="NCBIfam" id="TIGR00181">
    <property type="entry name" value="pepF"/>
    <property type="match status" value="1"/>
</dbReference>
<evidence type="ECO:0000256" key="1">
    <source>
        <dbReference type="ARBA" id="ARBA00022670"/>
    </source>
</evidence>
<dbReference type="PANTHER" id="PTHR11804">
    <property type="entry name" value="PROTEASE M3 THIMET OLIGOPEPTIDASE-RELATED"/>
    <property type="match status" value="1"/>
</dbReference>
<comment type="caution">
    <text evidence="9">The sequence shown here is derived from an EMBL/GenBank/DDBJ whole genome shotgun (WGS) entry which is preliminary data.</text>
</comment>
<accession>A0A2I0QVI2</accession>
<dbReference type="GO" id="GO:0046872">
    <property type="term" value="F:metal ion binding"/>
    <property type="evidence" value="ECO:0007669"/>
    <property type="project" value="UniProtKB-UniRule"/>
</dbReference>
<evidence type="ECO:0000256" key="4">
    <source>
        <dbReference type="ARBA" id="ARBA00022833"/>
    </source>
</evidence>
<dbReference type="Gene3D" id="1.10.287.830">
    <property type="entry name" value="putative peptidase helix hairpin domain like"/>
    <property type="match status" value="1"/>
</dbReference>
<keyword evidence="5 6" id="KW-0482">Metalloprotease</keyword>
<reference evidence="9 10" key="1">
    <citation type="submission" date="2017-06" db="EMBL/GenBank/DDBJ databases">
        <title>the draft geome sequence of Illustriluteabacillus marina B3227.</title>
        <authorList>
            <person name="He R.-H."/>
            <person name="Du Z.-J."/>
        </authorList>
    </citation>
    <scope>NUCLEOTIDE SEQUENCE [LARGE SCALE GENOMIC DNA]</scope>
    <source>
        <strain evidence="9 10">B3227</strain>
    </source>
</reference>
<evidence type="ECO:0000256" key="5">
    <source>
        <dbReference type="ARBA" id="ARBA00023049"/>
    </source>
</evidence>
<dbReference type="CDD" id="cd09608">
    <property type="entry name" value="M3B_PepF"/>
    <property type="match status" value="1"/>
</dbReference>
<dbReference type="InterPro" id="IPR001567">
    <property type="entry name" value="Pept_M3A_M3B_dom"/>
</dbReference>
<evidence type="ECO:0000259" key="8">
    <source>
        <dbReference type="Pfam" id="PF08439"/>
    </source>
</evidence>
<dbReference type="InterPro" id="IPR013647">
    <property type="entry name" value="OligopepF_N_dom"/>
</dbReference>
<keyword evidence="4 6" id="KW-0862">Zinc</keyword>
<comment type="function">
    <text evidence="6">Has oligopeptidase activity and degrades a variety of small bioactive peptides.</text>
</comment>
<dbReference type="Proteomes" id="UP000243524">
    <property type="component" value="Unassembled WGS sequence"/>
</dbReference>
<feature type="domain" description="Oligopeptidase F N-terminal" evidence="8">
    <location>
        <begin position="118"/>
        <end position="187"/>
    </location>
</feature>
<organism evidence="9 10">
    <name type="scientific">Halalkalibacillus sediminis</name>
    <dbReference type="NCBI Taxonomy" id="2018042"/>
    <lineage>
        <taxon>Bacteria</taxon>
        <taxon>Bacillati</taxon>
        <taxon>Bacillota</taxon>
        <taxon>Bacilli</taxon>
        <taxon>Bacillales</taxon>
        <taxon>Bacillaceae</taxon>
        <taxon>Halalkalibacillus</taxon>
    </lineage>
</organism>
<dbReference type="Pfam" id="PF01432">
    <property type="entry name" value="Peptidase_M3"/>
    <property type="match status" value="1"/>
</dbReference>
<dbReference type="PANTHER" id="PTHR11804:SF84">
    <property type="entry name" value="SACCHAROLYSIN"/>
    <property type="match status" value="1"/>
</dbReference>
<dbReference type="InterPro" id="IPR042088">
    <property type="entry name" value="OligoPept_F_C"/>
</dbReference>
<dbReference type="GO" id="GO:0004222">
    <property type="term" value="F:metalloendopeptidase activity"/>
    <property type="evidence" value="ECO:0007669"/>
    <property type="project" value="UniProtKB-UniRule"/>
</dbReference>
<proteinExistence type="inferred from homology"/>
<evidence type="ECO:0000313" key="9">
    <source>
        <dbReference type="EMBL" id="PKR78351.1"/>
    </source>
</evidence>
<comment type="similarity">
    <text evidence="6">Belongs to the peptidase M3B family.</text>
</comment>
<keyword evidence="10" id="KW-1185">Reference proteome</keyword>
<dbReference type="EC" id="3.4.24.-" evidence="6"/>
<dbReference type="Gene3D" id="1.20.140.70">
    <property type="entry name" value="Oligopeptidase f, N-terminal domain"/>
    <property type="match status" value="1"/>
</dbReference>